<dbReference type="InterPro" id="IPR011419">
    <property type="entry name" value="ATP12_ATP_synth-F1-assembly"/>
</dbReference>
<dbReference type="Pfam" id="PF07542">
    <property type="entry name" value="ATP12"/>
    <property type="match status" value="1"/>
</dbReference>
<evidence type="ECO:0000313" key="7">
    <source>
        <dbReference type="Proteomes" id="UP000009328"/>
    </source>
</evidence>
<name>K0KL99_WICCF</name>
<dbReference type="SUPFAM" id="SSF160909">
    <property type="entry name" value="ATP12-like"/>
    <property type="match status" value="1"/>
</dbReference>
<dbReference type="STRING" id="1206466.K0KL99"/>
<proteinExistence type="inferred from homology"/>
<keyword evidence="4" id="KW-0496">Mitochondrion</keyword>
<evidence type="ECO:0000256" key="1">
    <source>
        <dbReference type="ARBA" id="ARBA00004173"/>
    </source>
</evidence>
<dbReference type="eggNOG" id="KOG3015">
    <property type="taxonomic scope" value="Eukaryota"/>
</dbReference>
<dbReference type="InterPro" id="IPR023335">
    <property type="entry name" value="ATP12_ortho_dom_sf"/>
</dbReference>
<dbReference type="Gene3D" id="3.30.2180.10">
    <property type="entry name" value="ATP12-like"/>
    <property type="match status" value="1"/>
</dbReference>
<dbReference type="InParanoid" id="K0KL99"/>
<dbReference type="GO" id="GO:0033615">
    <property type="term" value="P:mitochondrial proton-transporting ATP synthase complex assembly"/>
    <property type="evidence" value="ECO:0007669"/>
    <property type="project" value="TreeGrafter"/>
</dbReference>
<dbReference type="PANTHER" id="PTHR21013:SF10">
    <property type="entry name" value="ATP SYNTHASE MITOCHONDRIAL F1 COMPLEX ASSEMBLY FACTOR 2"/>
    <property type="match status" value="1"/>
</dbReference>
<reference evidence="6 7" key="1">
    <citation type="journal article" date="2012" name="Eukaryot. Cell">
        <title>Draft genome sequence of Wickerhamomyces ciferrii NRRL Y-1031 F-60-10.</title>
        <authorList>
            <person name="Schneider J."/>
            <person name="Andrea H."/>
            <person name="Blom J."/>
            <person name="Jaenicke S."/>
            <person name="Ruckert C."/>
            <person name="Schorsch C."/>
            <person name="Szczepanowski R."/>
            <person name="Farwick M."/>
            <person name="Goesmann A."/>
            <person name="Puhler A."/>
            <person name="Schaffer S."/>
            <person name="Tauch A."/>
            <person name="Kohler T."/>
            <person name="Brinkrolf K."/>
        </authorList>
    </citation>
    <scope>NUCLEOTIDE SEQUENCE [LARGE SCALE GENOMIC DNA]</scope>
    <source>
        <strain evidence="7">ATCC 14091 / BCRC 22168 / CBS 111 / JCM 3599 / NBRC 0793 / NRRL Y-1031 F-60-10</strain>
    </source>
</reference>
<evidence type="ECO:0000256" key="3">
    <source>
        <dbReference type="ARBA" id="ARBA00022946"/>
    </source>
</evidence>
<gene>
    <name evidence="6" type="ORF">BN7_2518</name>
</gene>
<dbReference type="PANTHER" id="PTHR21013">
    <property type="entry name" value="ATP SYNTHASE MITOCHONDRIAL F1 COMPLEX ASSEMBLY FACTOR 2/ATP12 PROTEIN, MITOCHONDRIAL PRECURSOR"/>
    <property type="match status" value="1"/>
</dbReference>
<dbReference type="FunCoup" id="K0KL99">
    <property type="interactions" value="692"/>
</dbReference>
<evidence type="ECO:0000256" key="4">
    <source>
        <dbReference type="ARBA" id="ARBA00023128"/>
    </source>
</evidence>
<evidence type="ECO:0008006" key="8">
    <source>
        <dbReference type="Google" id="ProtNLM"/>
    </source>
</evidence>
<evidence type="ECO:0000256" key="2">
    <source>
        <dbReference type="ARBA" id="ARBA00008231"/>
    </source>
</evidence>
<comment type="similarity">
    <text evidence="2">Belongs to the ATP12 family.</text>
</comment>
<evidence type="ECO:0000256" key="5">
    <source>
        <dbReference type="ARBA" id="ARBA00023186"/>
    </source>
</evidence>
<organism evidence="6 7">
    <name type="scientific">Wickerhamomyces ciferrii (strain ATCC 14091 / BCRC 22168 / CBS 111 / JCM 3599 / NBRC 0793 / NRRL Y-1031 F-60-10)</name>
    <name type="common">Yeast</name>
    <name type="synonym">Pichia ciferrii</name>
    <dbReference type="NCBI Taxonomy" id="1206466"/>
    <lineage>
        <taxon>Eukaryota</taxon>
        <taxon>Fungi</taxon>
        <taxon>Dikarya</taxon>
        <taxon>Ascomycota</taxon>
        <taxon>Saccharomycotina</taxon>
        <taxon>Saccharomycetes</taxon>
        <taxon>Phaffomycetales</taxon>
        <taxon>Wickerhamomycetaceae</taxon>
        <taxon>Wickerhamomyces</taxon>
    </lineage>
</organism>
<dbReference type="HOGENOM" id="CLU_047893_1_2_1"/>
<comment type="subcellular location">
    <subcellularLocation>
        <location evidence="1">Mitochondrion</location>
    </subcellularLocation>
</comment>
<keyword evidence="3" id="KW-0809">Transit peptide</keyword>
<protein>
    <recommendedName>
        <fullName evidence="8">ATP synthase mitochondrial F1 complex assembly factor 2</fullName>
    </recommendedName>
</protein>
<keyword evidence="7" id="KW-1185">Reference proteome</keyword>
<dbReference type="InterPro" id="IPR042272">
    <property type="entry name" value="ATP12_ATP_synth-F1-assembly_N"/>
</dbReference>
<sequence length="311" mass="35588">MLLYRSIPFPNGLVSRAIRSYATISKPQQYSTPQLEDNNQTESNRLSKTLTKFWSQVSIESNENHHAIKLDNKTIRTPLGNFLEIPTNRSILAHLLHHEWSSLSNLSIKTHNLPLTSLVARVIDLEHANLTKNEELQAKVGIREDIIEDLLRYFDTDTLLVFAPQAEYEGKLRSKQEELYRPIISQIEKLLEIESGSINWLDTDVGLRGNQQSENVRSKARSWLLNLDFWDLVALEKVTLSAKSLICGILTLRAKSHGEEIVNLEKIAECATLEVGFQTEKWGEVEDTHDVDYQDIRRNINSAGIISFRQE</sequence>
<dbReference type="AlphaFoldDB" id="K0KL99"/>
<comment type="caution">
    <text evidence="6">The sequence shown here is derived from an EMBL/GenBank/DDBJ whole genome shotgun (WGS) entry which is preliminary data.</text>
</comment>
<dbReference type="EMBL" id="CAIF01000058">
    <property type="protein sequence ID" value="CCH42972.1"/>
    <property type="molecule type" value="Genomic_DNA"/>
</dbReference>
<keyword evidence="5" id="KW-0143">Chaperone</keyword>
<dbReference type="Gene3D" id="1.10.3580.10">
    <property type="entry name" value="ATP12 ATPase"/>
    <property type="match status" value="1"/>
</dbReference>
<dbReference type="GO" id="GO:0005739">
    <property type="term" value="C:mitochondrion"/>
    <property type="evidence" value="ECO:0007669"/>
    <property type="project" value="UniProtKB-SubCell"/>
</dbReference>
<accession>K0KL99</accession>
<dbReference type="Proteomes" id="UP000009328">
    <property type="component" value="Unassembled WGS sequence"/>
</dbReference>
<evidence type="ECO:0000313" key="6">
    <source>
        <dbReference type="EMBL" id="CCH42972.1"/>
    </source>
</evidence>